<feature type="region of interest" description="Disordered" evidence="1">
    <location>
        <begin position="401"/>
        <end position="615"/>
    </location>
</feature>
<dbReference type="AlphaFoldDB" id="A0ABD1K1N3"/>
<feature type="compositionally biased region" description="Acidic residues" evidence="1">
    <location>
        <begin position="468"/>
        <end position="479"/>
    </location>
</feature>
<evidence type="ECO:0000256" key="1">
    <source>
        <dbReference type="SAM" id="MobiDB-lite"/>
    </source>
</evidence>
<feature type="region of interest" description="Disordered" evidence="1">
    <location>
        <begin position="363"/>
        <end position="385"/>
    </location>
</feature>
<feature type="compositionally biased region" description="Basic and acidic residues" evidence="1">
    <location>
        <begin position="257"/>
        <end position="274"/>
    </location>
</feature>
<feature type="compositionally biased region" description="Basic residues" evidence="1">
    <location>
        <begin position="920"/>
        <end position="929"/>
    </location>
</feature>
<feature type="compositionally biased region" description="Polar residues" evidence="1">
    <location>
        <begin position="632"/>
        <end position="659"/>
    </location>
</feature>
<comment type="caution">
    <text evidence="3">The sequence shown here is derived from an EMBL/GenBank/DDBJ whole genome shotgun (WGS) entry which is preliminary data.</text>
</comment>
<feature type="region of interest" description="Disordered" evidence="1">
    <location>
        <begin position="914"/>
        <end position="957"/>
    </location>
</feature>
<feature type="region of interest" description="Disordered" evidence="1">
    <location>
        <begin position="248"/>
        <end position="274"/>
    </location>
</feature>
<organism evidence="3 4">
    <name type="scientific">Coilia grayii</name>
    <name type="common">Gray's grenadier anchovy</name>
    <dbReference type="NCBI Taxonomy" id="363190"/>
    <lineage>
        <taxon>Eukaryota</taxon>
        <taxon>Metazoa</taxon>
        <taxon>Chordata</taxon>
        <taxon>Craniata</taxon>
        <taxon>Vertebrata</taxon>
        <taxon>Euteleostomi</taxon>
        <taxon>Actinopterygii</taxon>
        <taxon>Neopterygii</taxon>
        <taxon>Teleostei</taxon>
        <taxon>Clupei</taxon>
        <taxon>Clupeiformes</taxon>
        <taxon>Clupeoidei</taxon>
        <taxon>Engraulidae</taxon>
        <taxon>Coilinae</taxon>
        <taxon>Coilia</taxon>
    </lineage>
</organism>
<dbReference type="PANTHER" id="PTHR14633">
    <property type="entry name" value="LITTLE ELONGATION COMPLEX SUBUNIT 2"/>
    <property type="match status" value="1"/>
</dbReference>
<feature type="compositionally biased region" description="Polar residues" evidence="1">
    <location>
        <begin position="57"/>
        <end position="73"/>
    </location>
</feature>
<sequence>MELTWTDSLDTSGVFLTRDVYDKFSLAPSIEELWGILHSPQKKAGSQETATEKQAPLSPNSPTLEVSEYSSGADSDHDLDENPTETQVQEKARKKGPKVKDVMATLPVPRLPYPKMSTVAKHDLYKYMNWLLKGSEVPQRVVQRVRQEVSEFMGYLQEVSRACANDYNYISHGAAKYCEEYLKACFDHLKTYPQHYVLQETTSLLGNVYMPTLSLNLEKPLLAMGNIDVGTQKILDGSAQLSVDYDQVNSANPPSKKASEAHKPISNDETAERLSDKYGPDVCLTREALVRLLDQSSDFSEDWELPALVKVNALTGKKTVYIDPPLLKRELTVREKNHLFHEESVKLALNRRGSKPVFFLVTDTHTPEKQPQLKEGRLRKPVAEESTGLDFEVDFTELESFGETTLSPKKKPSQDTTQKLSAKPKVISVKVTTKDTPAPAPSPPDTLQSPSASTLKSETEEPAKGDAPPEDAPPEDAPPEDASHGDNDLSWADVEDGDTGPDTPSKPAPVQASGMEQGEETWEFATPAKRARSPSECSADSDESRLYIADMPSPHSGRPADKSLTPRPTSKLTATATVPTPPAPATPQPGTTPCPASKTQARKAGKRPRPEGGCDQLGQILRMQSAMLKHTPSPSARTQKTPRPTASPTEASSHSLVKPSVTSFLEGKELEDGGTSAGPTVSLHLNARQKCLLGEDLQSCVEDAGDYDAPAEGNVLYKLYSLHNLLLLLRSSIPLAHSRTSSTGTYCVVPISVVPKLEYQLTYGAECVTSSEACRLWMDTLLNPSTVSYIARINAHTSQLVELEVLWRDWMQRISCDFHPPRSLNILHHVLKKVTGLPEGRYLLSHRARMPHFNILKACEDPSSARNLYDLQAAHAQSAPPGPPGAVPWVPVDPNHLLLFHRIHHRVPCTFPPHVPLRPPKVRAGHKQPHQPANKAQKKKKQKAAWKLRGRGGWRTT</sequence>
<feature type="compositionally biased region" description="Basic and acidic residues" evidence="1">
    <location>
        <begin position="365"/>
        <end position="383"/>
    </location>
</feature>
<feature type="region of interest" description="Disordered" evidence="1">
    <location>
        <begin position="40"/>
        <end position="101"/>
    </location>
</feature>
<accession>A0ABD1K1N3</accession>
<feature type="compositionally biased region" description="Polar residues" evidence="1">
    <location>
        <begin position="447"/>
        <end position="456"/>
    </location>
</feature>
<dbReference type="InterPro" id="IPR019535">
    <property type="entry name" value="ICE2_C"/>
</dbReference>
<protein>
    <recommendedName>
        <fullName evidence="2">Little elongation complex subunit 2 C-terminal domain-containing protein</fullName>
    </recommendedName>
</protein>
<name>A0ABD1K1N3_9TELE</name>
<dbReference type="PANTHER" id="PTHR14633:SF3">
    <property type="entry name" value="LITTLE ELONGATION COMPLEX SUBUNIT 2"/>
    <property type="match status" value="1"/>
</dbReference>
<evidence type="ECO:0000259" key="2">
    <source>
        <dbReference type="Pfam" id="PF10505"/>
    </source>
</evidence>
<feature type="domain" description="Little elongation complex subunit 2 C-terminal" evidence="2">
    <location>
        <begin position="706"/>
        <end position="913"/>
    </location>
</feature>
<feature type="compositionally biased region" description="Basic residues" evidence="1">
    <location>
        <begin position="936"/>
        <end position="957"/>
    </location>
</feature>
<dbReference type="EMBL" id="JBHFQA010000009">
    <property type="protein sequence ID" value="KAL2093034.1"/>
    <property type="molecule type" value="Genomic_DNA"/>
</dbReference>
<evidence type="ECO:0000313" key="3">
    <source>
        <dbReference type="EMBL" id="KAL2093034.1"/>
    </source>
</evidence>
<dbReference type="Pfam" id="PF10505">
    <property type="entry name" value="NARG2_C"/>
    <property type="match status" value="1"/>
</dbReference>
<gene>
    <name evidence="3" type="ORF">ACEWY4_010346</name>
</gene>
<dbReference type="Proteomes" id="UP001591681">
    <property type="component" value="Unassembled WGS sequence"/>
</dbReference>
<reference evidence="3 4" key="1">
    <citation type="submission" date="2024-09" db="EMBL/GenBank/DDBJ databases">
        <title>A chromosome-level genome assembly of Gray's grenadier anchovy, Coilia grayii.</title>
        <authorList>
            <person name="Fu Z."/>
        </authorList>
    </citation>
    <scope>NUCLEOTIDE SEQUENCE [LARGE SCALE GENOMIC DNA]</scope>
    <source>
        <strain evidence="3">G4</strain>
        <tissue evidence="3">Muscle</tissue>
    </source>
</reference>
<feature type="region of interest" description="Disordered" evidence="1">
    <location>
        <begin position="629"/>
        <end position="659"/>
    </location>
</feature>
<feature type="compositionally biased region" description="Pro residues" evidence="1">
    <location>
        <begin position="579"/>
        <end position="592"/>
    </location>
</feature>
<proteinExistence type="predicted"/>
<keyword evidence="4" id="KW-1185">Reference proteome</keyword>
<evidence type="ECO:0000313" key="4">
    <source>
        <dbReference type="Proteomes" id="UP001591681"/>
    </source>
</evidence>